<name>A0ACB8D5Q5_DERSI</name>
<evidence type="ECO:0000313" key="2">
    <source>
        <dbReference type="Proteomes" id="UP000821865"/>
    </source>
</evidence>
<sequence>MGVESALLSELQDIKKSLECLPELHTKVNSLLLLRTEVTTLTKTVQELESSVNYMSQQYDSVLEELKSVKEQAVSRDAEVSALRTAVQMQAEQLERIQSELNDSEQHSRNMNMEIHGLKEQADENLKKVLGHIAGKLEVQNFSLSEVETIHRLPGKT</sequence>
<organism evidence="1 2">
    <name type="scientific">Dermacentor silvarum</name>
    <name type="common">Tick</name>
    <dbReference type="NCBI Taxonomy" id="543639"/>
    <lineage>
        <taxon>Eukaryota</taxon>
        <taxon>Metazoa</taxon>
        <taxon>Ecdysozoa</taxon>
        <taxon>Arthropoda</taxon>
        <taxon>Chelicerata</taxon>
        <taxon>Arachnida</taxon>
        <taxon>Acari</taxon>
        <taxon>Parasitiformes</taxon>
        <taxon>Ixodida</taxon>
        <taxon>Ixodoidea</taxon>
        <taxon>Ixodidae</taxon>
        <taxon>Rhipicephalinae</taxon>
        <taxon>Dermacentor</taxon>
    </lineage>
</organism>
<gene>
    <name evidence="1" type="ORF">HPB49_013065</name>
</gene>
<comment type="caution">
    <text evidence="1">The sequence shown here is derived from an EMBL/GenBank/DDBJ whole genome shotgun (WGS) entry which is preliminary data.</text>
</comment>
<keyword evidence="2" id="KW-1185">Reference proteome</keyword>
<protein>
    <submittedName>
        <fullName evidence="1">Uncharacterized protein</fullName>
    </submittedName>
</protein>
<reference evidence="1" key="1">
    <citation type="submission" date="2020-05" db="EMBL/GenBank/DDBJ databases">
        <title>Large-scale comparative analyses of tick genomes elucidate their genetic diversity and vector capacities.</title>
        <authorList>
            <person name="Jia N."/>
            <person name="Wang J."/>
            <person name="Shi W."/>
            <person name="Du L."/>
            <person name="Sun Y."/>
            <person name="Zhan W."/>
            <person name="Jiang J."/>
            <person name="Wang Q."/>
            <person name="Zhang B."/>
            <person name="Ji P."/>
            <person name="Sakyi L.B."/>
            <person name="Cui X."/>
            <person name="Yuan T."/>
            <person name="Jiang B."/>
            <person name="Yang W."/>
            <person name="Lam T.T.-Y."/>
            <person name="Chang Q."/>
            <person name="Ding S."/>
            <person name="Wang X."/>
            <person name="Zhu J."/>
            <person name="Ruan X."/>
            <person name="Zhao L."/>
            <person name="Wei J."/>
            <person name="Que T."/>
            <person name="Du C."/>
            <person name="Cheng J."/>
            <person name="Dai P."/>
            <person name="Han X."/>
            <person name="Huang E."/>
            <person name="Gao Y."/>
            <person name="Liu J."/>
            <person name="Shao H."/>
            <person name="Ye R."/>
            <person name="Li L."/>
            <person name="Wei W."/>
            <person name="Wang X."/>
            <person name="Wang C."/>
            <person name="Yang T."/>
            <person name="Huo Q."/>
            <person name="Li W."/>
            <person name="Guo W."/>
            <person name="Chen H."/>
            <person name="Zhou L."/>
            <person name="Ni X."/>
            <person name="Tian J."/>
            <person name="Zhou Y."/>
            <person name="Sheng Y."/>
            <person name="Liu T."/>
            <person name="Pan Y."/>
            <person name="Xia L."/>
            <person name="Li J."/>
            <person name="Zhao F."/>
            <person name="Cao W."/>
        </authorList>
    </citation>
    <scope>NUCLEOTIDE SEQUENCE</scope>
    <source>
        <strain evidence="1">Dsil-2018</strain>
    </source>
</reference>
<accession>A0ACB8D5Q5</accession>
<dbReference type="Proteomes" id="UP000821865">
    <property type="component" value="Chromosome 3"/>
</dbReference>
<evidence type="ECO:0000313" key="1">
    <source>
        <dbReference type="EMBL" id="KAH7959686.1"/>
    </source>
</evidence>
<proteinExistence type="predicted"/>
<dbReference type="EMBL" id="CM023472">
    <property type="protein sequence ID" value="KAH7959686.1"/>
    <property type="molecule type" value="Genomic_DNA"/>
</dbReference>